<dbReference type="EMBL" id="FOFV01000013">
    <property type="protein sequence ID" value="SER91332.1"/>
    <property type="molecule type" value="Genomic_DNA"/>
</dbReference>
<feature type="region of interest" description="Disordered" evidence="1">
    <location>
        <begin position="1"/>
        <end position="21"/>
    </location>
</feature>
<evidence type="ECO:0000313" key="3">
    <source>
        <dbReference type="Proteomes" id="UP000199503"/>
    </source>
</evidence>
<evidence type="ECO:0000256" key="1">
    <source>
        <dbReference type="SAM" id="MobiDB-lite"/>
    </source>
</evidence>
<dbReference type="OrthoDB" id="3698784at2"/>
<protein>
    <submittedName>
        <fullName evidence="2">Uncharacterized protein</fullName>
    </submittedName>
</protein>
<organism evidence="2 3">
    <name type="scientific">Lentzea albida</name>
    <dbReference type="NCBI Taxonomy" id="65499"/>
    <lineage>
        <taxon>Bacteria</taxon>
        <taxon>Bacillati</taxon>
        <taxon>Actinomycetota</taxon>
        <taxon>Actinomycetes</taxon>
        <taxon>Pseudonocardiales</taxon>
        <taxon>Pseudonocardiaceae</taxon>
        <taxon>Lentzea</taxon>
    </lineage>
</organism>
<sequence length="107" mass="11803">MNERNFDVHGPVIGSNIGTSGRARTGDVHIGHIKDVSAVLRLLDELREELNEAQAPTTTIEAVDDLRAEARKPRPSRDVADHLMDKLADRGLGEQMKDLSKAFDALF</sequence>
<dbReference type="AlphaFoldDB" id="A0A1H9T239"/>
<evidence type="ECO:0000313" key="2">
    <source>
        <dbReference type="EMBL" id="SER91332.1"/>
    </source>
</evidence>
<gene>
    <name evidence="2" type="ORF">SAMN04488000_11393</name>
</gene>
<reference evidence="3" key="1">
    <citation type="submission" date="2016-10" db="EMBL/GenBank/DDBJ databases">
        <authorList>
            <person name="Varghese N."/>
            <person name="Submissions S."/>
        </authorList>
    </citation>
    <scope>NUCLEOTIDE SEQUENCE [LARGE SCALE GENOMIC DNA]</scope>
    <source>
        <strain evidence="3">DSM 44437</strain>
    </source>
</reference>
<dbReference type="RefSeq" id="WP_089921598.1">
    <property type="nucleotide sequence ID" value="NZ_FOFV01000013.1"/>
</dbReference>
<dbReference type="Proteomes" id="UP000199503">
    <property type="component" value="Unassembled WGS sequence"/>
</dbReference>
<name>A0A1H9T239_9PSEU</name>
<accession>A0A1H9T239</accession>
<keyword evidence="3" id="KW-1185">Reference proteome</keyword>
<proteinExistence type="predicted"/>